<dbReference type="OMA" id="PAMINIW"/>
<dbReference type="SUPFAM" id="SSF103473">
    <property type="entry name" value="MFS general substrate transporter"/>
    <property type="match status" value="2"/>
</dbReference>
<dbReference type="InterPro" id="IPR020846">
    <property type="entry name" value="MFS_dom"/>
</dbReference>
<proteinExistence type="predicted"/>
<evidence type="ECO:0000259" key="7">
    <source>
        <dbReference type="PROSITE" id="PS50850"/>
    </source>
</evidence>
<feature type="domain" description="Major facilitator superfamily (MFS) profile" evidence="7">
    <location>
        <begin position="56"/>
        <end position="522"/>
    </location>
</feature>
<feature type="transmembrane region" description="Helical" evidence="6">
    <location>
        <begin position="402"/>
        <end position="422"/>
    </location>
</feature>
<evidence type="ECO:0000313" key="9">
    <source>
        <dbReference type="Proteomes" id="UP000242381"/>
    </source>
</evidence>
<dbReference type="VEuPathDB" id="FungiDB:BCV72DRAFT_325739"/>
<feature type="transmembrane region" description="Helical" evidence="6">
    <location>
        <begin position="297"/>
        <end position="318"/>
    </location>
</feature>
<evidence type="ECO:0000256" key="6">
    <source>
        <dbReference type="SAM" id="Phobius"/>
    </source>
</evidence>
<feature type="transmembrane region" description="Helical" evidence="6">
    <location>
        <begin position="182"/>
        <end position="202"/>
    </location>
</feature>
<feature type="transmembrane region" description="Helical" evidence="6">
    <location>
        <begin position="536"/>
        <end position="555"/>
    </location>
</feature>
<dbReference type="PROSITE" id="PS50850">
    <property type="entry name" value="MFS"/>
    <property type="match status" value="1"/>
</dbReference>
<evidence type="ECO:0000256" key="2">
    <source>
        <dbReference type="ARBA" id="ARBA00022692"/>
    </source>
</evidence>
<dbReference type="GO" id="GO:0022857">
    <property type="term" value="F:transmembrane transporter activity"/>
    <property type="evidence" value="ECO:0007669"/>
    <property type="project" value="InterPro"/>
</dbReference>
<dbReference type="Pfam" id="PF07690">
    <property type="entry name" value="MFS_1"/>
    <property type="match status" value="1"/>
</dbReference>
<sequence>MGADYPESSISKNADVENYGAVNEHQIQKHLEGKPYGVQKVYLMKTLGNKWDRMLTIFGIVAIAWAKNWEGNVIATASSYITSAFNSMNLAALLNVVLYVLETVLLPFYAKFADMVGRTEAFVISIFFYVLSGVVQAVAPNMDTLVGGQVIYALGITGVSILGHVLIADITTAVNRGLFQAFYDLPAIVNIFVAPIVGKALVEAGAWRWSYSMICFCITVTSVPLLIGLFRLEKTVKKSHLLPPRRDEHSGKTFMEKARWYCTELDAIGSLLFVGALCMILLPLVLASTWGGWNTPRTIGCLVAGVVTFIIFCVYEKFFAVKSFIPMGNWNTLTPIAGVLCCAMVTIFHTSNWTYHSIYLQVTRRLDVDIATYIDMSYHAVFLISQVLSGYMMKHFKVYRPIVFAGIGLKMIGIGLMIPARFPTSPTAFVVITQVIAGFGAGWVYVPILVAVQSSVPVADIAIVTAMFQIGGTIATSVGSAIAGAVWNGMLPTELAKNVPGEYDLARLLGDITYINALPEDQHAGTVLSYGNVQRILSIVSLGLSVLSFVFFLGMRGFNLTEGEEEQENNVHNETTETDAHKS</sequence>
<evidence type="ECO:0000256" key="1">
    <source>
        <dbReference type="ARBA" id="ARBA00004141"/>
    </source>
</evidence>
<feature type="compositionally biased region" description="Basic and acidic residues" evidence="5">
    <location>
        <begin position="569"/>
        <end position="583"/>
    </location>
</feature>
<evidence type="ECO:0000256" key="4">
    <source>
        <dbReference type="ARBA" id="ARBA00023136"/>
    </source>
</evidence>
<keyword evidence="3 6" id="KW-1133">Transmembrane helix</keyword>
<feature type="transmembrane region" description="Helical" evidence="6">
    <location>
        <begin position="151"/>
        <end position="170"/>
    </location>
</feature>
<feature type="region of interest" description="Disordered" evidence="5">
    <location>
        <begin position="563"/>
        <end position="583"/>
    </location>
</feature>
<comment type="subcellular location">
    <subcellularLocation>
        <location evidence="1">Membrane</location>
        <topology evidence="1">Multi-pass membrane protein</topology>
    </subcellularLocation>
</comment>
<feature type="transmembrane region" description="Helical" evidence="6">
    <location>
        <begin position="330"/>
        <end position="350"/>
    </location>
</feature>
<dbReference type="GO" id="GO:0005886">
    <property type="term" value="C:plasma membrane"/>
    <property type="evidence" value="ECO:0007669"/>
    <property type="project" value="TreeGrafter"/>
</dbReference>
<feature type="transmembrane region" description="Helical" evidence="6">
    <location>
        <begin position="267"/>
        <end position="291"/>
    </location>
</feature>
<feature type="transmembrane region" description="Helical" evidence="6">
    <location>
        <begin position="51"/>
        <end position="68"/>
    </location>
</feature>
<name>A0A1X0RTF3_RHIZD</name>
<dbReference type="AlphaFoldDB" id="A0A1X0RTF3"/>
<keyword evidence="4 6" id="KW-0472">Membrane</keyword>
<dbReference type="InterPro" id="IPR011701">
    <property type="entry name" value="MFS"/>
</dbReference>
<dbReference type="Gene3D" id="1.20.1250.20">
    <property type="entry name" value="MFS general substrate transporter like domains"/>
    <property type="match status" value="2"/>
</dbReference>
<reference evidence="8 9" key="1">
    <citation type="journal article" date="2016" name="Proc. Natl. Acad. Sci. U.S.A.">
        <title>Lipid metabolic changes in an early divergent fungus govern the establishment of a mutualistic symbiosis with endobacteria.</title>
        <authorList>
            <person name="Lastovetsky O.A."/>
            <person name="Gaspar M.L."/>
            <person name="Mondo S.J."/>
            <person name="LaButti K.M."/>
            <person name="Sandor L."/>
            <person name="Grigoriev I.V."/>
            <person name="Henry S.A."/>
            <person name="Pawlowska T.E."/>
        </authorList>
    </citation>
    <scope>NUCLEOTIDE SEQUENCE [LARGE SCALE GENOMIC DNA]</scope>
    <source>
        <strain evidence="8 9">ATCC 11559</strain>
    </source>
</reference>
<evidence type="ECO:0000313" key="8">
    <source>
        <dbReference type="EMBL" id="ORE15270.1"/>
    </source>
</evidence>
<dbReference type="EMBL" id="KV921431">
    <property type="protein sequence ID" value="ORE15270.1"/>
    <property type="molecule type" value="Genomic_DNA"/>
</dbReference>
<keyword evidence="2 6" id="KW-0812">Transmembrane</keyword>
<dbReference type="InterPro" id="IPR036259">
    <property type="entry name" value="MFS_trans_sf"/>
</dbReference>
<evidence type="ECO:0000256" key="5">
    <source>
        <dbReference type="SAM" id="MobiDB-lite"/>
    </source>
</evidence>
<evidence type="ECO:0000256" key="3">
    <source>
        <dbReference type="ARBA" id="ARBA00022989"/>
    </source>
</evidence>
<feature type="transmembrane region" description="Helical" evidence="6">
    <location>
        <begin position="208"/>
        <end position="230"/>
    </location>
</feature>
<feature type="transmembrane region" description="Helical" evidence="6">
    <location>
        <begin position="121"/>
        <end position="139"/>
    </location>
</feature>
<accession>A0A1X0RTF3</accession>
<dbReference type="PANTHER" id="PTHR23501:SF87">
    <property type="entry name" value="SIDEROPHORE IRON TRANSPORTER 2"/>
    <property type="match status" value="1"/>
</dbReference>
<dbReference type="Proteomes" id="UP000242381">
    <property type="component" value="Unassembled WGS sequence"/>
</dbReference>
<feature type="transmembrane region" description="Helical" evidence="6">
    <location>
        <begin position="462"/>
        <end position="487"/>
    </location>
</feature>
<feature type="transmembrane region" description="Helical" evidence="6">
    <location>
        <begin position="428"/>
        <end position="450"/>
    </location>
</feature>
<protein>
    <recommendedName>
        <fullName evidence="7">Major facilitator superfamily (MFS) profile domain-containing protein</fullName>
    </recommendedName>
</protein>
<dbReference type="PANTHER" id="PTHR23501">
    <property type="entry name" value="MAJOR FACILITATOR SUPERFAMILY"/>
    <property type="match status" value="1"/>
</dbReference>
<feature type="transmembrane region" description="Helical" evidence="6">
    <location>
        <begin position="88"/>
        <end position="109"/>
    </location>
</feature>
<feature type="transmembrane region" description="Helical" evidence="6">
    <location>
        <begin position="370"/>
        <end position="390"/>
    </location>
</feature>
<organism evidence="8 9">
    <name type="scientific">Rhizopus microsporus</name>
    <dbReference type="NCBI Taxonomy" id="58291"/>
    <lineage>
        <taxon>Eukaryota</taxon>
        <taxon>Fungi</taxon>
        <taxon>Fungi incertae sedis</taxon>
        <taxon>Mucoromycota</taxon>
        <taxon>Mucoromycotina</taxon>
        <taxon>Mucoromycetes</taxon>
        <taxon>Mucorales</taxon>
        <taxon>Mucorineae</taxon>
        <taxon>Rhizopodaceae</taxon>
        <taxon>Rhizopus</taxon>
    </lineage>
</organism>
<gene>
    <name evidence="8" type="ORF">BCV71DRAFT_203533</name>
</gene>